<dbReference type="Proteomes" id="UP001159405">
    <property type="component" value="Unassembled WGS sequence"/>
</dbReference>
<keyword evidence="3" id="KW-1185">Reference proteome</keyword>
<sequence length="262" mass="29260">MWGFHFRPSYSELWKLAEFGRPILAMTGTATKRTEDAILKSLRLPADTVVVRQCSNRPNRLYHVLENKSDGKDALVELIKKEFTGQCGVVYCVERSDAVDIAYRLKVAGINSVYFHAGMDVFAKQQSVENWKSGGAHVMCATVAFGMGNNRQDEKFSFFVRYCTQAFRSLLANMEQSVSQATSVNHAAELDQILPSYKLSGFPINTSFTEIPPVSEAVFSTGVHAIEDADVEFALAVHVHPYPQGVFSLWIYVGTLRRKAGY</sequence>
<name>A0ABN8Q9J3_9CNID</name>
<organism evidence="2 3">
    <name type="scientific">Porites lobata</name>
    <dbReference type="NCBI Taxonomy" id="104759"/>
    <lineage>
        <taxon>Eukaryota</taxon>
        <taxon>Metazoa</taxon>
        <taxon>Cnidaria</taxon>
        <taxon>Anthozoa</taxon>
        <taxon>Hexacorallia</taxon>
        <taxon>Scleractinia</taxon>
        <taxon>Fungiina</taxon>
        <taxon>Poritidae</taxon>
        <taxon>Porites</taxon>
    </lineage>
</organism>
<evidence type="ECO:0000313" key="3">
    <source>
        <dbReference type="Proteomes" id="UP001159405"/>
    </source>
</evidence>
<dbReference type="InterPro" id="IPR056288">
    <property type="entry name" value="CEP76_C"/>
</dbReference>
<dbReference type="Pfam" id="PF24652">
    <property type="entry name" value="CEP76_C"/>
    <property type="match status" value="1"/>
</dbReference>
<dbReference type="Gene3D" id="3.40.50.300">
    <property type="entry name" value="P-loop containing nucleotide triphosphate hydrolases"/>
    <property type="match status" value="2"/>
</dbReference>
<accession>A0ABN8Q9J3</accession>
<dbReference type="PANTHER" id="PTHR20837">
    <property type="entry name" value="CENTROSOMAL PROTEIN-RELATED"/>
    <property type="match status" value="1"/>
</dbReference>
<protein>
    <recommendedName>
        <fullName evidence="1">Centrosomal protein of 76 kDa C-terminal domain-containing protein</fullName>
    </recommendedName>
</protein>
<evidence type="ECO:0000313" key="2">
    <source>
        <dbReference type="EMBL" id="CAH3160056.1"/>
    </source>
</evidence>
<gene>
    <name evidence="2" type="ORF">PLOB_00003902</name>
</gene>
<dbReference type="PANTHER" id="PTHR20837:SF0">
    <property type="entry name" value="COILED-COIL AND C2 DOMAIN-CONTAINING PROTEIN 2A"/>
    <property type="match status" value="1"/>
</dbReference>
<reference evidence="2 3" key="1">
    <citation type="submission" date="2022-05" db="EMBL/GenBank/DDBJ databases">
        <authorList>
            <consortium name="Genoscope - CEA"/>
            <person name="William W."/>
        </authorList>
    </citation>
    <scope>NUCLEOTIDE SEQUENCE [LARGE SCALE GENOMIC DNA]</scope>
</reference>
<dbReference type="InterPro" id="IPR052434">
    <property type="entry name" value="Tectonic-like_complex_comp"/>
</dbReference>
<proteinExistence type="predicted"/>
<feature type="domain" description="Centrosomal protein of 76 kDa C-terminal" evidence="1">
    <location>
        <begin position="192"/>
        <end position="254"/>
    </location>
</feature>
<dbReference type="InterPro" id="IPR027417">
    <property type="entry name" value="P-loop_NTPase"/>
</dbReference>
<comment type="caution">
    <text evidence="2">The sequence shown here is derived from an EMBL/GenBank/DDBJ whole genome shotgun (WGS) entry which is preliminary data.</text>
</comment>
<dbReference type="EMBL" id="CALNXK010000115">
    <property type="protein sequence ID" value="CAH3160056.1"/>
    <property type="molecule type" value="Genomic_DNA"/>
</dbReference>
<dbReference type="SUPFAM" id="SSF52540">
    <property type="entry name" value="P-loop containing nucleoside triphosphate hydrolases"/>
    <property type="match status" value="1"/>
</dbReference>
<evidence type="ECO:0000259" key="1">
    <source>
        <dbReference type="Pfam" id="PF24652"/>
    </source>
</evidence>